<name>A0A382BAU0_9ZZZZ</name>
<dbReference type="PANTHER" id="PTHR12049:SF7">
    <property type="entry name" value="PROTEIN ARGININE METHYLTRANSFERASE NDUFAF7, MITOCHONDRIAL"/>
    <property type="match status" value="1"/>
</dbReference>
<comment type="subcellular location">
    <subcellularLocation>
        <location evidence="1">Mitochondrion</location>
    </subcellularLocation>
</comment>
<evidence type="ECO:0000256" key="3">
    <source>
        <dbReference type="ARBA" id="ARBA00022679"/>
    </source>
</evidence>
<dbReference type="AlphaFoldDB" id="A0A382BAU0"/>
<dbReference type="InterPro" id="IPR003788">
    <property type="entry name" value="NDUFAF7"/>
</dbReference>
<dbReference type="Gene3D" id="3.40.50.12710">
    <property type="match status" value="1"/>
</dbReference>
<evidence type="ECO:0000313" key="5">
    <source>
        <dbReference type="EMBL" id="SVB10651.1"/>
    </source>
</evidence>
<gene>
    <name evidence="5" type="ORF">METZ01_LOCUS163505</name>
</gene>
<proteinExistence type="predicted"/>
<reference evidence="5" key="1">
    <citation type="submission" date="2018-05" db="EMBL/GenBank/DDBJ databases">
        <authorList>
            <person name="Lanie J.A."/>
            <person name="Ng W.-L."/>
            <person name="Kazmierczak K.M."/>
            <person name="Andrzejewski T.M."/>
            <person name="Davidsen T.M."/>
            <person name="Wayne K.J."/>
            <person name="Tettelin H."/>
            <person name="Glass J.I."/>
            <person name="Rusch D."/>
            <person name="Podicherti R."/>
            <person name="Tsui H.-C.T."/>
            <person name="Winkler M.E."/>
        </authorList>
    </citation>
    <scope>NUCLEOTIDE SEQUENCE</scope>
</reference>
<feature type="non-terminal residue" evidence="5">
    <location>
        <position position="271"/>
    </location>
</feature>
<dbReference type="GO" id="GO:0005739">
    <property type="term" value="C:mitochondrion"/>
    <property type="evidence" value="ECO:0007669"/>
    <property type="project" value="UniProtKB-SubCell"/>
</dbReference>
<dbReference type="InterPro" id="IPR029063">
    <property type="entry name" value="SAM-dependent_MTases_sf"/>
</dbReference>
<dbReference type="Pfam" id="PF02636">
    <property type="entry name" value="Methyltransf_28"/>
    <property type="match status" value="1"/>
</dbReference>
<evidence type="ECO:0000256" key="2">
    <source>
        <dbReference type="ARBA" id="ARBA00022603"/>
    </source>
</evidence>
<organism evidence="5">
    <name type="scientific">marine metagenome</name>
    <dbReference type="NCBI Taxonomy" id="408172"/>
    <lineage>
        <taxon>unclassified sequences</taxon>
        <taxon>metagenomes</taxon>
        <taxon>ecological metagenomes</taxon>
    </lineage>
</organism>
<dbReference type="GO" id="GO:0035243">
    <property type="term" value="F:protein-arginine omega-N symmetric methyltransferase activity"/>
    <property type="evidence" value="ECO:0007669"/>
    <property type="project" value="TreeGrafter"/>
</dbReference>
<dbReference type="PANTHER" id="PTHR12049">
    <property type="entry name" value="PROTEIN ARGININE METHYLTRANSFERASE NDUFAF7, MITOCHONDRIAL"/>
    <property type="match status" value="1"/>
</dbReference>
<protein>
    <recommendedName>
        <fullName evidence="6">SAM-dependent methyltransferase</fullName>
    </recommendedName>
</protein>
<evidence type="ECO:0008006" key="6">
    <source>
        <dbReference type="Google" id="ProtNLM"/>
    </source>
</evidence>
<evidence type="ECO:0000256" key="1">
    <source>
        <dbReference type="ARBA" id="ARBA00004173"/>
    </source>
</evidence>
<dbReference type="InterPro" id="IPR038375">
    <property type="entry name" value="NDUFAF7_sf"/>
</dbReference>
<dbReference type="SUPFAM" id="SSF53335">
    <property type="entry name" value="S-adenosyl-L-methionine-dependent methyltransferases"/>
    <property type="match status" value="1"/>
</dbReference>
<keyword evidence="3" id="KW-0808">Transferase</keyword>
<accession>A0A382BAU0</accession>
<evidence type="ECO:0000256" key="4">
    <source>
        <dbReference type="ARBA" id="ARBA00023128"/>
    </source>
</evidence>
<dbReference type="GO" id="GO:0032259">
    <property type="term" value="P:methylation"/>
    <property type="evidence" value="ECO:0007669"/>
    <property type="project" value="UniProtKB-KW"/>
</dbReference>
<dbReference type="EMBL" id="UINC01028875">
    <property type="protein sequence ID" value="SVB10651.1"/>
    <property type="molecule type" value="Genomic_DNA"/>
</dbReference>
<keyword evidence="4" id="KW-0496">Mitochondrion</keyword>
<keyword evidence="2" id="KW-0489">Methyltransferase</keyword>
<sequence>MDDGPISFETFMEIALYSDVGYYQNEDIFGVAGDYYTSPHIHPIFASLCALQVEKMWKTMDRPSPFFIIEQGAGDATLAKDFSEAISILNQDLYSSLIYTCVDRRQIEIADDSHMEIVQSDYVVPFHRTGVLISNELIDSFPVRMIEVRDGEIFEIYVGIDTQGNLEEILIPITLDDYADFMPSNIRQLNGYRGPINTKMDDWYRNISEALNCGFVITIDYGFDREVFFSMEKSHRLLQTYYKHIDGSNPFQRIGSQDITAHVDFDTLKQS</sequence>